<dbReference type="Proteomes" id="UP000051841">
    <property type="component" value="Unassembled WGS sequence"/>
</dbReference>
<keyword evidence="3 6" id="KW-0812">Transmembrane</keyword>
<dbReference type="InterPro" id="IPR052536">
    <property type="entry name" value="ABC-4_Integral_Memb_Prot"/>
</dbReference>
<dbReference type="RefSeq" id="WP_031589548.1">
    <property type="nucleotide sequence ID" value="NZ_JNKN01000025.1"/>
</dbReference>
<comment type="subcellular location">
    <subcellularLocation>
        <location evidence="1 6">Cell membrane</location>
        <topology evidence="1 6">Multi-pass membrane protein</topology>
    </subcellularLocation>
</comment>
<feature type="transmembrane region" description="Helical" evidence="6">
    <location>
        <begin position="57"/>
        <end position="79"/>
    </location>
</feature>
<dbReference type="PATRIC" id="fig|1410657.5.peg.913"/>
<feature type="transmembrane region" description="Helical" evidence="6">
    <location>
        <begin position="548"/>
        <end position="571"/>
    </location>
</feature>
<feature type="domain" description="ABC3 transporter permease C-terminal" evidence="7">
    <location>
        <begin position="64"/>
        <end position="183"/>
    </location>
</feature>
<keyword evidence="6" id="KW-0813">Transport</keyword>
<reference evidence="8 9" key="1">
    <citation type="journal article" date="2015" name="Genome Announc.">
        <title>Expanding the biotechnology potential of lactobacilli through comparative genomics of 213 strains and associated genera.</title>
        <authorList>
            <person name="Sun Z."/>
            <person name="Harris H.M."/>
            <person name="McCann A."/>
            <person name="Guo C."/>
            <person name="Argimon S."/>
            <person name="Zhang W."/>
            <person name="Yang X."/>
            <person name="Jeffery I.B."/>
            <person name="Cooney J.C."/>
            <person name="Kagawa T.F."/>
            <person name="Liu W."/>
            <person name="Song Y."/>
            <person name="Salvetti E."/>
            <person name="Wrobel A."/>
            <person name="Rasinkangas P."/>
            <person name="Parkhill J."/>
            <person name="Rea M.C."/>
            <person name="O'Sullivan O."/>
            <person name="Ritari J."/>
            <person name="Douillard F.P."/>
            <person name="Paul Ross R."/>
            <person name="Yang R."/>
            <person name="Briner A.E."/>
            <person name="Felis G.E."/>
            <person name="de Vos W.M."/>
            <person name="Barrangou R."/>
            <person name="Klaenhammer T.R."/>
            <person name="Caufield P.W."/>
            <person name="Cui Y."/>
            <person name="Zhang H."/>
            <person name="O'Toole P.W."/>
        </authorList>
    </citation>
    <scope>NUCLEOTIDE SEQUENCE [LARGE SCALE GENOMIC DNA]</scope>
    <source>
        <strain evidence="8 9">DSM 20405</strain>
    </source>
</reference>
<feature type="transmembrane region" description="Helical" evidence="6">
    <location>
        <begin position="162"/>
        <end position="181"/>
    </location>
</feature>
<gene>
    <name evidence="8" type="ORF">IV49_GL000875</name>
</gene>
<protein>
    <recommendedName>
        <fullName evidence="7">ABC3 transporter permease C-terminal domain-containing protein</fullName>
    </recommendedName>
</protein>
<feature type="transmembrane region" description="Helical" evidence="6">
    <location>
        <begin position="109"/>
        <end position="142"/>
    </location>
</feature>
<evidence type="ECO:0000256" key="5">
    <source>
        <dbReference type="ARBA" id="ARBA00023136"/>
    </source>
</evidence>
<sequence length="675" mass="76166">MISKLAFRNIKKSIKDYGIYFFTVTLGIALFYVFNAVESQSAMMYITKSNKAIIELLVQVISGVSLFVSGVLGALIIYANQLLIKRRKKEFGIYQILGMGKGQVSCLLFFETLLVGLISLGVGLLLGALLSQLMGIVLVNLFEVNLTKFKFVFSISAMWKSIFYFGIMYVVVMVFNMIIMSRMRIIEMLRKKENTKLPVKNPIIALLVFAAGVGILARAYYYVVDFNQLAILLRGDMAMILIPIGMGIVSTFMIFYSLTTIAVLIFSHTKSYYKKLNAFTFKQISSQIGTMVTAISSICIMLFLTICIISTALTIRESLNSGFAESNPVDISYGIVLNKPTNDIDKVLAGIKGKNYDYTKEFSRYCVVKTYEFTKQDFNLKTFVGKRYPEFKNMVDTSMKYGAKWHAISLSDYNKLASLYHIKKYQLKDDQYMMIRTNDLQKELFDAGLSEGFTLNIDGHRLTPKYTETKSVSLMNADNEAMLTILPDSALTKRKAYQITLTGDYKENNKKHAERLFMAAIRNVVKDKDYSTYTSKLQNKNDNVGTTVLVTFVGLYLGIIFLLASAAILALKSLSHTIDSQERYQILKKIGTDPKDISRSLFVQNLFLFVTPLLLAIIHSVAGMKFVTILFGATNFINTSSLIRGTGIMVLIYSVFYGGYFIITHMMNMNIIKTR</sequence>
<comment type="caution">
    <text evidence="8">The sequence shown here is derived from an EMBL/GenBank/DDBJ whole genome shotgun (WGS) entry which is preliminary data.</text>
</comment>
<feature type="transmembrane region" description="Helical" evidence="6">
    <location>
        <begin position="17"/>
        <end position="37"/>
    </location>
</feature>
<evidence type="ECO:0000256" key="4">
    <source>
        <dbReference type="ARBA" id="ARBA00022989"/>
    </source>
</evidence>
<keyword evidence="2 6" id="KW-1003">Cell membrane</keyword>
<feature type="transmembrane region" description="Helical" evidence="6">
    <location>
        <begin position="642"/>
        <end position="663"/>
    </location>
</feature>
<dbReference type="PANTHER" id="PTHR46795">
    <property type="entry name" value="ABC TRANSPORTER PERMEASE-RELATED-RELATED"/>
    <property type="match status" value="1"/>
</dbReference>
<evidence type="ECO:0000256" key="6">
    <source>
        <dbReference type="PIRNR" id="PIRNR018968"/>
    </source>
</evidence>
<dbReference type="AlphaFoldDB" id="A0A0R2HBK6"/>
<dbReference type="EMBL" id="JQBL01000021">
    <property type="protein sequence ID" value="KRN49755.1"/>
    <property type="molecule type" value="Genomic_DNA"/>
</dbReference>
<dbReference type="PIRSF" id="PIRSF018968">
    <property type="entry name" value="ABC_permease_BceB"/>
    <property type="match status" value="1"/>
</dbReference>
<keyword evidence="4 6" id="KW-1133">Transmembrane helix</keyword>
<feature type="transmembrane region" description="Helical" evidence="6">
    <location>
        <begin position="202"/>
        <end position="221"/>
    </location>
</feature>
<dbReference type="Pfam" id="PF02687">
    <property type="entry name" value="FtsX"/>
    <property type="match status" value="1"/>
</dbReference>
<organism evidence="8 9">
    <name type="scientific">Kandleria vitulina DSM 20405</name>
    <dbReference type="NCBI Taxonomy" id="1410657"/>
    <lineage>
        <taxon>Bacteria</taxon>
        <taxon>Bacillati</taxon>
        <taxon>Bacillota</taxon>
        <taxon>Erysipelotrichia</taxon>
        <taxon>Erysipelotrichales</taxon>
        <taxon>Coprobacillaceae</taxon>
        <taxon>Kandleria</taxon>
    </lineage>
</organism>
<evidence type="ECO:0000313" key="9">
    <source>
        <dbReference type="Proteomes" id="UP000051841"/>
    </source>
</evidence>
<evidence type="ECO:0000256" key="2">
    <source>
        <dbReference type="ARBA" id="ARBA00022475"/>
    </source>
</evidence>
<feature type="transmembrane region" description="Helical" evidence="6">
    <location>
        <begin position="601"/>
        <end position="622"/>
    </location>
</feature>
<keyword evidence="5 6" id="KW-0472">Membrane</keyword>
<dbReference type="PANTHER" id="PTHR46795:SF3">
    <property type="entry name" value="ABC TRANSPORTER PERMEASE"/>
    <property type="match status" value="1"/>
</dbReference>
<dbReference type="InterPro" id="IPR027022">
    <property type="entry name" value="ABC_permease_BceB-typ"/>
</dbReference>
<evidence type="ECO:0000259" key="7">
    <source>
        <dbReference type="Pfam" id="PF02687"/>
    </source>
</evidence>
<evidence type="ECO:0000256" key="1">
    <source>
        <dbReference type="ARBA" id="ARBA00004651"/>
    </source>
</evidence>
<feature type="transmembrane region" description="Helical" evidence="6">
    <location>
        <begin position="288"/>
        <end position="313"/>
    </location>
</feature>
<proteinExistence type="inferred from homology"/>
<dbReference type="GO" id="GO:0055085">
    <property type="term" value="P:transmembrane transport"/>
    <property type="evidence" value="ECO:0007669"/>
    <property type="project" value="UniProtKB-UniRule"/>
</dbReference>
<evidence type="ECO:0000256" key="3">
    <source>
        <dbReference type="ARBA" id="ARBA00022692"/>
    </source>
</evidence>
<comment type="similarity">
    <text evidence="6">Belongs to the ABC-4 integral membrane protein family.</text>
</comment>
<feature type="transmembrane region" description="Helical" evidence="6">
    <location>
        <begin position="241"/>
        <end position="267"/>
    </location>
</feature>
<evidence type="ECO:0000313" key="8">
    <source>
        <dbReference type="EMBL" id="KRN49755.1"/>
    </source>
</evidence>
<dbReference type="InterPro" id="IPR003838">
    <property type="entry name" value="ABC3_permease_C"/>
</dbReference>
<dbReference type="GO" id="GO:0005886">
    <property type="term" value="C:plasma membrane"/>
    <property type="evidence" value="ECO:0007669"/>
    <property type="project" value="UniProtKB-SubCell"/>
</dbReference>
<keyword evidence="9" id="KW-1185">Reference proteome</keyword>
<name>A0A0R2HBK6_9FIRM</name>
<accession>A0A0R2HBK6</accession>